<dbReference type="AlphaFoldDB" id="A0AAE3SU62"/>
<protein>
    <submittedName>
        <fullName evidence="4">GNAT family N-acetyltransferase</fullName>
    </submittedName>
</protein>
<proteinExistence type="predicted"/>
<dbReference type="SUPFAM" id="SSF55729">
    <property type="entry name" value="Acyl-CoA N-acyltransferases (Nat)"/>
    <property type="match status" value="1"/>
</dbReference>
<sequence length="155" mass="17010">MASTPAPEFVTATAADVALVRDIVRAAYKRWVPVVGREPLPMKADYDKAVMEHHIELLTVDGLVVGVIETMLKDDHLWIENIAVSPVEQGKGYGRMLLARAEHLARVAGRSEVQLLTNAAFETNVALYRRTGYAITLTEPFMGGTTVYMAKPVEG</sequence>
<evidence type="ECO:0000313" key="5">
    <source>
        <dbReference type="Proteomes" id="UP001208771"/>
    </source>
</evidence>
<dbReference type="PROSITE" id="PS51186">
    <property type="entry name" value="GNAT"/>
    <property type="match status" value="1"/>
</dbReference>
<keyword evidence="2" id="KW-0012">Acyltransferase</keyword>
<keyword evidence="5" id="KW-1185">Reference proteome</keyword>
<accession>A0AAE3SU62</accession>
<dbReference type="PANTHER" id="PTHR43877">
    <property type="entry name" value="AMINOALKYLPHOSPHONATE N-ACETYLTRANSFERASE-RELATED-RELATED"/>
    <property type="match status" value="1"/>
</dbReference>
<dbReference type="Proteomes" id="UP001208771">
    <property type="component" value="Unassembled WGS sequence"/>
</dbReference>
<evidence type="ECO:0000256" key="2">
    <source>
        <dbReference type="ARBA" id="ARBA00023315"/>
    </source>
</evidence>
<evidence type="ECO:0000256" key="1">
    <source>
        <dbReference type="ARBA" id="ARBA00022679"/>
    </source>
</evidence>
<dbReference type="Gene3D" id="3.40.630.30">
    <property type="match status" value="1"/>
</dbReference>
<reference evidence="4" key="1">
    <citation type="submission" date="2022-07" db="EMBL/GenBank/DDBJ databases">
        <title>Ectorhizobium quercum gen.nov., sp. nov.</title>
        <authorList>
            <person name="Ma T."/>
            <person name="Li Y."/>
        </authorList>
    </citation>
    <scope>NUCLEOTIDE SEQUENCE</scope>
    <source>
        <strain evidence="4">BDR2-2</strain>
    </source>
</reference>
<comment type="caution">
    <text evidence="4">The sequence shown here is derived from an EMBL/GenBank/DDBJ whole genome shotgun (WGS) entry which is preliminary data.</text>
</comment>
<dbReference type="InterPro" id="IPR000182">
    <property type="entry name" value="GNAT_dom"/>
</dbReference>
<dbReference type="RefSeq" id="WP_306410507.1">
    <property type="nucleotide sequence ID" value="NZ_JANFPI010000002.1"/>
</dbReference>
<dbReference type="GO" id="GO:0016747">
    <property type="term" value="F:acyltransferase activity, transferring groups other than amino-acyl groups"/>
    <property type="evidence" value="ECO:0007669"/>
    <property type="project" value="InterPro"/>
</dbReference>
<dbReference type="CDD" id="cd04301">
    <property type="entry name" value="NAT_SF"/>
    <property type="match status" value="1"/>
</dbReference>
<dbReference type="InterPro" id="IPR016181">
    <property type="entry name" value="Acyl_CoA_acyltransferase"/>
</dbReference>
<evidence type="ECO:0000259" key="3">
    <source>
        <dbReference type="PROSITE" id="PS51186"/>
    </source>
</evidence>
<evidence type="ECO:0000313" key="4">
    <source>
        <dbReference type="EMBL" id="MCX8996727.1"/>
    </source>
</evidence>
<keyword evidence="1" id="KW-0808">Transferase</keyword>
<dbReference type="InterPro" id="IPR050832">
    <property type="entry name" value="Bact_Acetyltransf"/>
</dbReference>
<organism evidence="4 5">
    <name type="scientific">Ectorhizobium quercum</name>
    <dbReference type="NCBI Taxonomy" id="2965071"/>
    <lineage>
        <taxon>Bacteria</taxon>
        <taxon>Pseudomonadati</taxon>
        <taxon>Pseudomonadota</taxon>
        <taxon>Alphaproteobacteria</taxon>
        <taxon>Hyphomicrobiales</taxon>
        <taxon>Rhizobiaceae</taxon>
        <taxon>Ectorhizobium</taxon>
    </lineage>
</organism>
<gene>
    <name evidence="4" type="ORF">NOF55_06375</name>
</gene>
<feature type="domain" description="N-acetyltransferase" evidence="3">
    <location>
        <begin position="7"/>
        <end position="154"/>
    </location>
</feature>
<dbReference type="EMBL" id="JANFPI010000002">
    <property type="protein sequence ID" value="MCX8996727.1"/>
    <property type="molecule type" value="Genomic_DNA"/>
</dbReference>
<dbReference type="PANTHER" id="PTHR43877:SF2">
    <property type="entry name" value="AMINOALKYLPHOSPHONATE N-ACETYLTRANSFERASE-RELATED"/>
    <property type="match status" value="1"/>
</dbReference>
<dbReference type="Pfam" id="PF00583">
    <property type="entry name" value="Acetyltransf_1"/>
    <property type="match status" value="1"/>
</dbReference>
<name>A0AAE3SU62_9HYPH</name>